<dbReference type="Pfam" id="PF00241">
    <property type="entry name" value="Cofilin_ADF"/>
    <property type="match status" value="2"/>
</dbReference>
<keyword evidence="4" id="KW-0963">Cytoplasm</keyword>
<reference evidence="15 17" key="1">
    <citation type="submission" date="2008-03" db="EMBL/GenBank/DDBJ databases">
        <title>Annotation of Ixodes scapularis.</title>
        <authorList>
            <consortium name="Ixodes scapularis Genome Project Consortium"/>
            <person name="Caler E."/>
            <person name="Hannick L.I."/>
            <person name="Bidwell S."/>
            <person name="Joardar V."/>
            <person name="Thiagarajan M."/>
            <person name="Amedeo P."/>
            <person name="Galinsky K.J."/>
            <person name="Schobel S."/>
            <person name="Inman J."/>
            <person name="Hostetler J."/>
            <person name="Miller J."/>
            <person name="Hammond M."/>
            <person name="Megy K."/>
            <person name="Lawson D."/>
            <person name="Kodira C."/>
            <person name="Sutton G."/>
            <person name="Meyer J."/>
            <person name="Hill C.A."/>
            <person name="Birren B."/>
            <person name="Nene V."/>
            <person name="Collins F."/>
            <person name="Alarcon-Chaidez F."/>
            <person name="Wikel S."/>
            <person name="Strausberg R."/>
        </authorList>
    </citation>
    <scope>NUCLEOTIDE SEQUENCE [LARGE SCALE GENOMIC DNA]</scope>
    <source>
        <strain evidence="17">Wikel</strain>
        <strain evidence="15">Wikel colony</strain>
    </source>
</reference>
<comment type="subunit">
    <text evidence="8">Interacts with G-actin; ADP-actin form.</text>
</comment>
<dbReference type="EMBL" id="ABJB010963934">
    <property type="status" value="NOT_ANNOTATED_CDS"/>
    <property type="molecule type" value="Genomic_DNA"/>
</dbReference>
<evidence type="ECO:0000256" key="8">
    <source>
        <dbReference type="ARBA" id="ARBA00038532"/>
    </source>
</evidence>
<evidence type="ECO:0000313" key="17">
    <source>
        <dbReference type="Proteomes" id="UP000001555"/>
    </source>
</evidence>
<feature type="chain" id="PRO_5010826000" description="Twinfilin" evidence="13">
    <location>
        <begin position="21"/>
        <end position="695"/>
    </location>
</feature>
<dbReference type="EMBL" id="ABJB010868320">
    <property type="status" value="NOT_ANNOTATED_CDS"/>
    <property type="molecule type" value="Genomic_DNA"/>
</dbReference>
<evidence type="ECO:0000256" key="6">
    <source>
        <dbReference type="ARBA" id="ARBA00023203"/>
    </source>
</evidence>
<feature type="domain" description="ADF-H" evidence="14">
    <location>
        <begin position="350"/>
        <end position="488"/>
    </location>
</feature>
<evidence type="ECO:0007829" key="18">
    <source>
        <dbReference type="PeptideAtlas" id="B7PD47"/>
    </source>
</evidence>
<dbReference type="EMBL" id="ABJB010844641">
    <property type="status" value="NOT_ANNOTATED_CDS"/>
    <property type="molecule type" value="Genomic_DNA"/>
</dbReference>
<feature type="region of interest" description="Disordered" evidence="11">
    <location>
        <begin position="672"/>
        <end position="695"/>
    </location>
</feature>
<dbReference type="EMBL" id="ABJB010503725">
    <property type="status" value="NOT_ANNOTATED_CDS"/>
    <property type="molecule type" value="Genomic_DNA"/>
</dbReference>
<keyword evidence="13" id="KW-0732">Signal</keyword>
<dbReference type="EnsemblMetazoa" id="ISCW017374-RA">
    <property type="protein sequence ID" value="ISCW017374-PA"/>
    <property type="gene ID" value="ISCW017374"/>
</dbReference>
<evidence type="ECO:0000256" key="12">
    <source>
        <dbReference type="SAM" id="Phobius"/>
    </source>
</evidence>
<organism>
    <name type="scientific">Ixodes scapularis</name>
    <name type="common">Black-legged tick</name>
    <name type="synonym">Deer tick</name>
    <dbReference type="NCBI Taxonomy" id="6945"/>
    <lineage>
        <taxon>Eukaryota</taxon>
        <taxon>Metazoa</taxon>
        <taxon>Ecdysozoa</taxon>
        <taxon>Arthropoda</taxon>
        <taxon>Chelicerata</taxon>
        <taxon>Arachnida</taxon>
        <taxon>Acari</taxon>
        <taxon>Parasitiformes</taxon>
        <taxon>Ixodida</taxon>
        <taxon>Ixodoidea</taxon>
        <taxon>Ixodidae</taxon>
        <taxon>Ixodinae</taxon>
        <taxon>Ixodes</taxon>
    </lineage>
</organism>
<proteinExistence type="evidence at protein level"/>
<comment type="function">
    <text evidence="9">Actin-binding protein involved in motile and morphological processes. Inhibits actin polymerization, likely by sequestering G-actin.</text>
</comment>
<evidence type="ECO:0000313" key="15">
    <source>
        <dbReference type="EMBL" id="EEC04519.1"/>
    </source>
</evidence>
<keyword evidence="5" id="KW-0677">Repeat</keyword>
<dbReference type="CDD" id="cd11285">
    <property type="entry name" value="ADF_Twf-N_like"/>
    <property type="match status" value="1"/>
</dbReference>
<accession>B7PD47</accession>
<dbReference type="PANTHER" id="PTHR13759:SF1">
    <property type="entry name" value="TWINFILIN"/>
    <property type="match status" value="1"/>
</dbReference>
<evidence type="ECO:0000256" key="5">
    <source>
        <dbReference type="ARBA" id="ARBA00022737"/>
    </source>
</evidence>
<evidence type="ECO:0000256" key="11">
    <source>
        <dbReference type="SAM" id="MobiDB-lite"/>
    </source>
</evidence>
<dbReference type="SUPFAM" id="SSF55753">
    <property type="entry name" value="Actin depolymerizing proteins"/>
    <property type="match status" value="2"/>
</dbReference>
<dbReference type="STRING" id="6945.B7PD47"/>
<feature type="region of interest" description="Disordered" evidence="11">
    <location>
        <begin position="221"/>
        <end position="275"/>
    </location>
</feature>
<keyword evidence="6" id="KW-0009">Actin-binding</keyword>
<feature type="transmembrane region" description="Helical" evidence="12">
    <location>
        <begin position="68"/>
        <end position="88"/>
    </location>
</feature>
<dbReference type="CDD" id="cd11284">
    <property type="entry name" value="ADF_Twf-C_like"/>
    <property type="match status" value="1"/>
</dbReference>
<dbReference type="GO" id="GO:0051015">
    <property type="term" value="F:actin filament binding"/>
    <property type="evidence" value="ECO:0000318"/>
    <property type="project" value="GO_Central"/>
</dbReference>
<evidence type="ECO:0000256" key="3">
    <source>
        <dbReference type="ARBA" id="ARBA00009557"/>
    </source>
</evidence>
<dbReference type="OrthoDB" id="10006997at2759"/>
<keyword evidence="15" id="KW-0418">Kinase</keyword>
<dbReference type="Gene3D" id="3.40.20.10">
    <property type="entry name" value="Severin"/>
    <property type="match status" value="2"/>
</dbReference>
<dbReference type="AlphaFoldDB" id="B7PD47"/>
<keyword evidence="18" id="KW-1267">Proteomics identification</keyword>
<dbReference type="InterPro" id="IPR028458">
    <property type="entry name" value="Twinfilin"/>
</dbReference>
<reference evidence="16" key="2">
    <citation type="submission" date="2020-05" db="UniProtKB">
        <authorList>
            <consortium name="EnsemblMetazoa"/>
        </authorList>
    </citation>
    <scope>IDENTIFICATION</scope>
    <source>
        <strain evidence="16">wikel</strain>
    </source>
</reference>
<dbReference type="VEuPathDB" id="VectorBase:ISCP_036768"/>
<dbReference type="EMBL" id="ABJB010559333">
    <property type="status" value="NOT_ANNOTATED_CDS"/>
    <property type="molecule type" value="Genomic_DNA"/>
</dbReference>
<dbReference type="GO" id="GO:0030042">
    <property type="term" value="P:actin filament depolymerization"/>
    <property type="evidence" value="ECO:0000318"/>
    <property type="project" value="GO_Central"/>
</dbReference>
<dbReference type="GO" id="GO:0003785">
    <property type="term" value="F:actin monomer binding"/>
    <property type="evidence" value="ECO:0000318"/>
    <property type="project" value="GO_Central"/>
</dbReference>
<dbReference type="GO" id="GO:0010976">
    <property type="term" value="P:positive regulation of neuron projection development"/>
    <property type="evidence" value="ECO:0000318"/>
    <property type="project" value="GO_Central"/>
</dbReference>
<dbReference type="EMBL" id="ABJB010325907">
    <property type="status" value="NOT_ANNOTATED_CDS"/>
    <property type="molecule type" value="Genomic_DNA"/>
</dbReference>
<evidence type="ECO:0000256" key="7">
    <source>
        <dbReference type="ARBA" id="ARBA00023212"/>
    </source>
</evidence>
<evidence type="ECO:0000313" key="16">
    <source>
        <dbReference type="EnsemblMetazoa" id="ISCW017374-PA"/>
    </source>
</evidence>
<evidence type="ECO:0000256" key="9">
    <source>
        <dbReference type="ARBA" id="ARBA00056419"/>
    </source>
</evidence>
<dbReference type="GO" id="GO:0005938">
    <property type="term" value="C:cell cortex"/>
    <property type="evidence" value="ECO:0007669"/>
    <property type="project" value="UniProtKB-SubCell"/>
</dbReference>
<dbReference type="FunFam" id="3.40.20.10:FF:000042">
    <property type="entry name" value="Actin depolymerizing protein"/>
    <property type="match status" value="1"/>
</dbReference>
<name>B7PD47_IXOSC</name>
<evidence type="ECO:0000259" key="14">
    <source>
        <dbReference type="PROSITE" id="PS51263"/>
    </source>
</evidence>
<keyword evidence="15" id="KW-0808">Transferase</keyword>
<dbReference type="GO" id="GO:0030016">
    <property type="term" value="C:myofibril"/>
    <property type="evidence" value="ECO:0000318"/>
    <property type="project" value="GO_Central"/>
</dbReference>
<dbReference type="VEuPathDB" id="VectorBase:ISCW017374"/>
<keyword evidence="12" id="KW-0472">Membrane</keyword>
<evidence type="ECO:0000256" key="1">
    <source>
        <dbReference type="ARBA" id="ARBA00004245"/>
    </source>
</evidence>
<comment type="similarity">
    <text evidence="3">Belongs to the actin-binding proteins ADF family. Twinfilin subfamily.</text>
</comment>
<dbReference type="GO" id="GO:0005884">
    <property type="term" value="C:actin filament"/>
    <property type="evidence" value="ECO:0000318"/>
    <property type="project" value="GO_Central"/>
</dbReference>
<dbReference type="GO" id="GO:0051016">
    <property type="term" value="P:barbed-end actin filament capping"/>
    <property type="evidence" value="ECO:0000318"/>
    <property type="project" value="GO_Central"/>
</dbReference>
<dbReference type="GO" id="GO:0005737">
    <property type="term" value="C:cytoplasm"/>
    <property type="evidence" value="ECO:0000318"/>
    <property type="project" value="GO_Central"/>
</dbReference>
<evidence type="ECO:0000256" key="2">
    <source>
        <dbReference type="ARBA" id="ARBA00004544"/>
    </source>
</evidence>
<dbReference type="InterPro" id="IPR002108">
    <property type="entry name" value="ADF-H"/>
</dbReference>
<dbReference type="SMART" id="SM00102">
    <property type="entry name" value="ADF"/>
    <property type="match status" value="2"/>
</dbReference>
<keyword evidence="17" id="KW-1185">Reference proteome</keyword>
<dbReference type="PaxDb" id="6945-B7PD47"/>
<protein>
    <recommendedName>
        <fullName evidence="10">Twinfilin</fullName>
    </recommendedName>
</protein>
<gene>
    <name evidence="15" type="ORF">IscW_ISCW017374</name>
</gene>
<dbReference type="PANTHER" id="PTHR13759">
    <property type="entry name" value="TWINFILIN"/>
    <property type="match status" value="1"/>
</dbReference>
<keyword evidence="12" id="KW-0812">Transmembrane</keyword>
<feature type="transmembrane region" description="Helical" evidence="12">
    <location>
        <begin position="108"/>
        <end position="130"/>
    </location>
</feature>
<dbReference type="GO" id="GO:0016301">
    <property type="term" value="F:kinase activity"/>
    <property type="evidence" value="ECO:0007669"/>
    <property type="project" value="UniProtKB-KW"/>
</dbReference>
<dbReference type="EMBL" id="ABJB011137826">
    <property type="status" value="NOT_ANNOTATED_CDS"/>
    <property type="molecule type" value="Genomic_DNA"/>
</dbReference>
<feature type="signal peptide" evidence="13">
    <location>
        <begin position="1"/>
        <end position="20"/>
    </location>
</feature>
<dbReference type="Proteomes" id="UP000001555">
    <property type="component" value="Unassembled WGS sequence"/>
</dbReference>
<dbReference type="HOGENOM" id="CLU_396522_0_0_1"/>
<evidence type="ECO:0000256" key="10">
    <source>
        <dbReference type="ARBA" id="ARBA00069496"/>
    </source>
</evidence>
<dbReference type="FunFam" id="3.40.20.10:FF:000007">
    <property type="entry name" value="Twinfilin-1 isoform 1"/>
    <property type="match status" value="1"/>
</dbReference>
<dbReference type="GO" id="GO:0010591">
    <property type="term" value="P:regulation of lamellipodium assembly"/>
    <property type="evidence" value="ECO:0000318"/>
    <property type="project" value="GO_Central"/>
</dbReference>
<sequence>MCVVLLWAVPLAVEIVATSGIDTDILRAVRLGCLAAALVMCLCALVAYPKEDGAYMPRRLPLPFARPALRAVLAATLLGLTLTPLLAHTILQTGTELMDPWAWWCRRLAILLIELALCLIIAFAAAQPAVRHASCTLRLYAPLAQQQPALLSSGDRQDDHEPDAFLVPQCAHSSLKLPLETVAARKRRQEAALRASLLFRDRCPGKTYPSGDMAAVAWKEDDEDNVEEQDSLRAQAGSTAPATLDGSPWSRGGRSSLDDLSWGRPASGGRRLGSSCSSESAAQSFDLTWALGSVVPVLRPQRGTTPRLRLDLEEPCGAPLMPSSQDVTPDSAVYVDLSPEFCCESRSLADLDVGSCPSNAGLKKFFARCKDGTVRVFKVSIVEEELTLVDHKAPKGSWEQDYDSLVLPLVEGGQPCYLFFRLDSPCQNGYNWLFISWSPDDSPVRQKMLYASTKATLKKEFGGGNISHELFGTNREEMRLPGVRRLLSTEAAPAPLTLAEQELNVIRKGEASANVAIDARHQTLRGLHFPMSDDAVAALFDLKDGQLSYVQLSIDTDKEEINLACRDNVAVTGLASLVPRDRPRYHLFLFPHNHEGEKLRSIVFIYSIASHECPVKERMLYSSCKSPLVETIETQVELPIAKKVEIDDPSELNETFLLDQLHPKQNIVKQKFAKPKGPANRGARRLIKSNEAGGE</sequence>
<feature type="domain" description="ADF-H" evidence="14">
    <location>
        <begin position="526"/>
        <end position="662"/>
    </location>
</feature>
<keyword evidence="12" id="KW-1133">Transmembrane helix</keyword>
<comment type="subcellular location">
    <subcellularLocation>
        <location evidence="2">Cytoplasm</location>
        <location evidence="2">Cell cortex</location>
    </subcellularLocation>
    <subcellularLocation>
        <location evidence="1">Cytoplasm</location>
        <location evidence="1">Cytoskeleton</location>
    </subcellularLocation>
</comment>
<dbReference type="EMBL" id="ABJB010561436">
    <property type="status" value="NOT_ANNOTATED_CDS"/>
    <property type="molecule type" value="Genomic_DNA"/>
</dbReference>
<dbReference type="PROSITE" id="PS51263">
    <property type="entry name" value="ADF_H"/>
    <property type="match status" value="2"/>
</dbReference>
<evidence type="ECO:0000256" key="4">
    <source>
        <dbReference type="ARBA" id="ARBA00022490"/>
    </source>
</evidence>
<evidence type="ECO:0000256" key="13">
    <source>
        <dbReference type="SAM" id="SignalP"/>
    </source>
</evidence>
<dbReference type="EMBL" id="DS688322">
    <property type="protein sequence ID" value="EEC04519.1"/>
    <property type="molecule type" value="Genomic_DNA"/>
</dbReference>
<feature type="transmembrane region" description="Helical" evidence="12">
    <location>
        <begin position="28"/>
        <end position="48"/>
    </location>
</feature>
<dbReference type="InterPro" id="IPR029006">
    <property type="entry name" value="ADF-H/Gelsolin-like_dom_sf"/>
</dbReference>
<keyword evidence="7" id="KW-0206">Cytoskeleton</keyword>
<dbReference type="InParanoid" id="B7PD47"/>